<reference evidence="7" key="1">
    <citation type="journal article" date="2013" name="Proc. Natl. Acad. Sci. U.S.A.">
        <title>Genome structure and metabolic features in the red seaweed Chondrus crispus shed light on evolution of the Archaeplastida.</title>
        <authorList>
            <person name="Collen J."/>
            <person name="Porcel B."/>
            <person name="Carre W."/>
            <person name="Ball S.G."/>
            <person name="Chaparro C."/>
            <person name="Tonon T."/>
            <person name="Barbeyron T."/>
            <person name="Michel G."/>
            <person name="Noel B."/>
            <person name="Valentin K."/>
            <person name="Elias M."/>
            <person name="Artiguenave F."/>
            <person name="Arun A."/>
            <person name="Aury J.M."/>
            <person name="Barbosa-Neto J.F."/>
            <person name="Bothwell J.H."/>
            <person name="Bouget F.Y."/>
            <person name="Brillet L."/>
            <person name="Cabello-Hurtado F."/>
            <person name="Capella-Gutierrez S."/>
            <person name="Charrier B."/>
            <person name="Cladiere L."/>
            <person name="Cock J.M."/>
            <person name="Coelho S.M."/>
            <person name="Colleoni C."/>
            <person name="Czjzek M."/>
            <person name="Da Silva C."/>
            <person name="Delage L."/>
            <person name="Denoeud F."/>
            <person name="Deschamps P."/>
            <person name="Dittami S.M."/>
            <person name="Gabaldon T."/>
            <person name="Gachon C.M."/>
            <person name="Groisillier A."/>
            <person name="Herve C."/>
            <person name="Jabbari K."/>
            <person name="Katinka M."/>
            <person name="Kloareg B."/>
            <person name="Kowalczyk N."/>
            <person name="Labadie K."/>
            <person name="Leblanc C."/>
            <person name="Lopez P.J."/>
            <person name="McLachlan D.H."/>
            <person name="Meslet-Cladiere L."/>
            <person name="Moustafa A."/>
            <person name="Nehr Z."/>
            <person name="Nyvall Collen P."/>
            <person name="Panaud O."/>
            <person name="Partensky F."/>
            <person name="Poulain J."/>
            <person name="Rensing S.A."/>
            <person name="Rousvoal S."/>
            <person name="Samson G."/>
            <person name="Symeonidi A."/>
            <person name="Weissenbach J."/>
            <person name="Zambounis A."/>
            <person name="Wincker P."/>
            <person name="Boyen C."/>
        </authorList>
    </citation>
    <scope>NUCLEOTIDE SEQUENCE [LARGE SCALE GENOMIC DNA]</scope>
    <source>
        <strain evidence="7">cv. Stackhouse</strain>
    </source>
</reference>
<accession>R7QGL9</accession>
<keyword evidence="3" id="KW-1133">Transmembrane helix</keyword>
<evidence type="ECO:0000256" key="2">
    <source>
        <dbReference type="ARBA" id="ARBA00022692"/>
    </source>
</evidence>
<dbReference type="InterPro" id="IPR045238">
    <property type="entry name" value="Tim23-like"/>
</dbReference>
<dbReference type="RefSeq" id="XP_005716722.1">
    <property type="nucleotide sequence ID" value="XM_005716665.1"/>
</dbReference>
<dbReference type="GO" id="GO:0030150">
    <property type="term" value="P:protein import into mitochondrial matrix"/>
    <property type="evidence" value="ECO:0007669"/>
    <property type="project" value="TreeGrafter"/>
</dbReference>
<evidence type="ECO:0000313" key="6">
    <source>
        <dbReference type="EMBL" id="CDF36903.1"/>
    </source>
</evidence>
<dbReference type="AlphaFoldDB" id="R7QGL9"/>
<dbReference type="KEGG" id="ccp:CHC_T00005559001"/>
<dbReference type="GO" id="GO:0008320">
    <property type="term" value="F:protein transmembrane transporter activity"/>
    <property type="evidence" value="ECO:0007669"/>
    <property type="project" value="TreeGrafter"/>
</dbReference>
<comment type="subcellular location">
    <subcellularLocation>
        <location evidence="1">Membrane</location>
        <topology evidence="1">Multi-pass membrane protein</topology>
    </subcellularLocation>
</comment>
<evidence type="ECO:0000256" key="4">
    <source>
        <dbReference type="ARBA" id="ARBA00023136"/>
    </source>
</evidence>
<dbReference type="PANTHER" id="PTHR15371:SF0">
    <property type="entry name" value="SD19278P"/>
    <property type="match status" value="1"/>
</dbReference>
<proteinExistence type="predicted"/>
<keyword evidence="7" id="KW-1185">Reference proteome</keyword>
<dbReference type="GeneID" id="17324426"/>
<dbReference type="OrthoDB" id="159299at2759"/>
<name>R7QGL9_CHOCR</name>
<protein>
    <submittedName>
        <fullName evidence="6">Uncharacterized protein</fullName>
    </submittedName>
</protein>
<evidence type="ECO:0000313" key="7">
    <source>
        <dbReference type="Proteomes" id="UP000012073"/>
    </source>
</evidence>
<dbReference type="STRING" id="2769.R7QGL9"/>
<evidence type="ECO:0000256" key="1">
    <source>
        <dbReference type="ARBA" id="ARBA00004141"/>
    </source>
</evidence>
<gene>
    <name evidence="6" type="ORF">CHC_T00005559001</name>
</gene>
<dbReference type="PhylomeDB" id="R7QGL9"/>
<keyword evidence="2" id="KW-0812">Transmembrane</keyword>
<dbReference type="Proteomes" id="UP000012073">
    <property type="component" value="Unassembled WGS sequence"/>
</dbReference>
<dbReference type="Pfam" id="PF02466">
    <property type="entry name" value="Tim17"/>
    <property type="match status" value="1"/>
</dbReference>
<keyword evidence="4" id="KW-0472">Membrane</keyword>
<dbReference type="EMBL" id="HG001807">
    <property type="protein sequence ID" value="CDF36903.1"/>
    <property type="molecule type" value="Genomic_DNA"/>
</dbReference>
<evidence type="ECO:0000256" key="5">
    <source>
        <dbReference type="SAM" id="MobiDB-lite"/>
    </source>
</evidence>
<sequence length="259" mass="26860">MSWLWSTAPPSDEASPGPAEELSSDPYGTGSPSDFASAFDDDFDASTPPADSFDIYSTAPTPSFSADAFDTPLPSSSSAPAIDFGSMGRINPSVLSPRSLRARPLDDVEYVFAEDYRAFRKKSGTEQLTYLAGGSYLTGAVIGAGRGFYGAMHDSAGKAAKLRVNAVLNGTGKRGAAMANTFGVLALAFCLSESILYNYTSDETLTNYAAAGAAAGALYKSTRGPRTAAIWAAAGAATAIGTVWASREGYYGRGLQGVL</sequence>
<feature type="region of interest" description="Disordered" evidence="5">
    <location>
        <begin position="1"/>
        <end position="56"/>
    </location>
</feature>
<dbReference type="PANTHER" id="PTHR15371">
    <property type="entry name" value="TIM23"/>
    <property type="match status" value="1"/>
</dbReference>
<dbReference type="OMA" id="FMFANIE"/>
<dbReference type="Gramene" id="CDF36903">
    <property type="protein sequence ID" value="CDF36903"/>
    <property type="gene ID" value="CHC_T00005559001"/>
</dbReference>
<organism evidence="6 7">
    <name type="scientific">Chondrus crispus</name>
    <name type="common">Carrageen Irish moss</name>
    <name type="synonym">Polymorpha crispa</name>
    <dbReference type="NCBI Taxonomy" id="2769"/>
    <lineage>
        <taxon>Eukaryota</taxon>
        <taxon>Rhodophyta</taxon>
        <taxon>Florideophyceae</taxon>
        <taxon>Rhodymeniophycidae</taxon>
        <taxon>Gigartinales</taxon>
        <taxon>Gigartinaceae</taxon>
        <taxon>Chondrus</taxon>
    </lineage>
</organism>
<evidence type="ECO:0000256" key="3">
    <source>
        <dbReference type="ARBA" id="ARBA00022989"/>
    </source>
</evidence>
<dbReference type="GO" id="GO:0005744">
    <property type="term" value="C:TIM23 mitochondrial import inner membrane translocase complex"/>
    <property type="evidence" value="ECO:0007669"/>
    <property type="project" value="TreeGrafter"/>
</dbReference>